<feature type="transmembrane region" description="Helical" evidence="7">
    <location>
        <begin position="314"/>
        <end position="336"/>
    </location>
</feature>
<dbReference type="STRING" id="551990.SAMN05192550_1049"/>
<evidence type="ECO:0000259" key="8">
    <source>
        <dbReference type="PROSITE" id="PS50850"/>
    </source>
</evidence>
<reference evidence="10" key="2">
    <citation type="submission" date="2016-03" db="EMBL/GenBank/DDBJ databases">
        <authorList>
            <person name="Ploux O."/>
        </authorList>
    </citation>
    <scope>NUCLEOTIDE SEQUENCE</scope>
    <source>
        <strain evidence="10">NBRC 105008</strain>
    </source>
</reference>
<dbReference type="Proteomes" id="UP000182367">
    <property type="component" value="Unassembled WGS sequence"/>
</dbReference>
<feature type="transmembrane region" description="Helical" evidence="7">
    <location>
        <begin position="348"/>
        <end position="367"/>
    </location>
</feature>
<feature type="transmembrane region" description="Helical" evidence="7">
    <location>
        <begin position="247"/>
        <end position="266"/>
    </location>
</feature>
<keyword evidence="5 7" id="KW-1133">Transmembrane helix</keyword>
<dbReference type="GO" id="GO:0016020">
    <property type="term" value="C:membrane"/>
    <property type="evidence" value="ECO:0007669"/>
    <property type="project" value="TreeGrafter"/>
</dbReference>
<evidence type="ECO:0000256" key="3">
    <source>
        <dbReference type="ARBA" id="ARBA00022448"/>
    </source>
</evidence>
<dbReference type="EMBL" id="LVEO01000013">
    <property type="protein sequence ID" value="OCB72670.1"/>
    <property type="molecule type" value="Genomic_DNA"/>
</dbReference>
<dbReference type="PROSITE" id="PS50850">
    <property type="entry name" value="MFS"/>
    <property type="match status" value="1"/>
</dbReference>
<feature type="transmembrane region" description="Helical" evidence="7">
    <location>
        <begin position="135"/>
        <end position="153"/>
    </location>
</feature>
<feature type="transmembrane region" description="Helical" evidence="7">
    <location>
        <begin position="51"/>
        <end position="67"/>
    </location>
</feature>
<dbReference type="InterPro" id="IPR051788">
    <property type="entry name" value="MFS_Transporter"/>
</dbReference>
<dbReference type="SUPFAM" id="SSF103473">
    <property type="entry name" value="MFS general substrate transporter"/>
    <property type="match status" value="1"/>
</dbReference>
<sequence length="415" mass="45634">MKKSTVKIAMYLNYFVFAILLNSVGIVILKSQANYGVDELQASILEAFKDLPIAIVSFLVASFLPRIGYKRAMLIGLGLVAVACISMYFGNSFTAAKILFATVGVSFALIKVSVYSLIGTITASQREHNSMMSSIEGVFMIGIALAYFLFPAFNSDTNPDSWLNVYWLLAGISLVSFAFLFFTKFENQTEIPGVNLADDFAQMLKLLAKLLTIVFVISAFLFVMIEQGIMSWLPTFNSKVLHLPENISIMMASILAVSLAVGRLLAGILTRKINWIWVLSFCIVIAMLIVIFILPKAVGLEVKEINSLGDIPLIGFAFPLVGLFIAPIYPLLNSVVLSALPQKMHSSMTGLIVVFSALGGTLGSRVIGYLFKNEGPENAFYYTLIPMSLLFVSFFLLKKLTSNNTQELKLKNISH</sequence>
<evidence type="ECO:0000256" key="2">
    <source>
        <dbReference type="ARBA" id="ARBA00008335"/>
    </source>
</evidence>
<comment type="similarity">
    <text evidence="2">Belongs to the major facilitator superfamily.</text>
</comment>
<dbReference type="PANTHER" id="PTHR23514">
    <property type="entry name" value="BYPASS OF STOP CODON PROTEIN 6"/>
    <property type="match status" value="1"/>
</dbReference>
<dbReference type="InterPro" id="IPR020846">
    <property type="entry name" value="MFS_dom"/>
</dbReference>
<evidence type="ECO:0000256" key="5">
    <source>
        <dbReference type="ARBA" id="ARBA00022989"/>
    </source>
</evidence>
<dbReference type="GO" id="GO:0022857">
    <property type="term" value="F:transmembrane transporter activity"/>
    <property type="evidence" value="ECO:0007669"/>
    <property type="project" value="InterPro"/>
</dbReference>
<feature type="transmembrane region" description="Helical" evidence="7">
    <location>
        <begin position="12"/>
        <end position="31"/>
    </location>
</feature>
<dbReference type="Pfam" id="PF07690">
    <property type="entry name" value="MFS_1"/>
    <property type="match status" value="1"/>
</dbReference>
<dbReference type="Proteomes" id="UP000321579">
    <property type="component" value="Unassembled WGS sequence"/>
</dbReference>
<dbReference type="AlphaFoldDB" id="A0A1B9DSN0"/>
<keyword evidence="6 7" id="KW-0472">Membrane</keyword>
<reference evidence="11 13" key="3">
    <citation type="submission" date="2016-10" db="EMBL/GenBank/DDBJ databases">
        <authorList>
            <person name="Varghese N."/>
            <person name="Submissions S."/>
        </authorList>
    </citation>
    <scope>NUCLEOTIDE SEQUENCE [LARGE SCALE GENOMIC DNA]</scope>
    <source>
        <strain evidence="11 13">Gm-149</strain>
    </source>
</reference>
<evidence type="ECO:0000256" key="6">
    <source>
        <dbReference type="ARBA" id="ARBA00023136"/>
    </source>
</evidence>
<evidence type="ECO:0000313" key="10">
    <source>
        <dbReference type="EMBL" id="OCB72670.1"/>
    </source>
</evidence>
<keyword evidence="3" id="KW-0813">Transport</keyword>
<feature type="transmembrane region" description="Helical" evidence="7">
    <location>
        <begin position="165"/>
        <end position="185"/>
    </location>
</feature>
<dbReference type="Proteomes" id="UP000093226">
    <property type="component" value="Unassembled WGS sequence"/>
</dbReference>
<feature type="transmembrane region" description="Helical" evidence="7">
    <location>
        <begin position="99"/>
        <end position="123"/>
    </location>
</feature>
<organism evidence="10 12">
    <name type="scientific">Flavobacterium glycines</name>
    <dbReference type="NCBI Taxonomy" id="551990"/>
    <lineage>
        <taxon>Bacteria</taxon>
        <taxon>Pseudomonadati</taxon>
        <taxon>Bacteroidota</taxon>
        <taxon>Flavobacteriia</taxon>
        <taxon>Flavobacteriales</taxon>
        <taxon>Flavobacteriaceae</taxon>
        <taxon>Flavobacterium</taxon>
    </lineage>
</organism>
<evidence type="ECO:0000313" key="14">
    <source>
        <dbReference type="Proteomes" id="UP000321579"/>
    </source>
</evidence>
<dbReference type="InterPro" id="IPR036259">
    <property type="entry name" value="MFS_trans_sf"/>
</dbReference>
<protein>
    <submittedName>
        <fullName evidence="11">Fucose permease</fullName>
    </submittedName>
    <submittedName>
        <fullName evidence="10">MFS transporter</fullName>
    </submittedName>
</protein>
<proteinExistence type="inferred from homology"/>
<evidence type="ECO:0000313" key="13">
    <source>
        <dbReference type="Proteomes" id="UP000182367"/>
    </source>
</evidence>
<feature type="transmembrane region" description="Helical" evidence="7">
    <location>
        <begin position="379"/>
        <end position="397"/>
    </location>
</feature>
<evidence type="ECO:0000256" key="1">
    <source>
        <dbReference type="ARBA" id="ARBA00004127"/>
    </source>
</evidence>
<dbReference type="InterPro" id="IPR011701">
    <property type="entry name" value="MFS"/>
</dbReference>
<evidence type="ECO:0000313" key="9">
    <source>
        <dbReference type="EMBL" id="GEL09932.1"/>
    </source>
</evidence>
<comment type="subcellular location">
    <subcellularLocation>
        <location evidence="1">Endomembrane system</location>
        <topology evidence="1">Multi-pass membrane protein</topology>
    </subcellularLocation>
</comment>
<dbReference type="EMBL" id="FNEO01000001">
    <property type="protein sequence ID" value="SDI88063.1"/>
    <property type="molecule type" value="Genomic_DNA"/>
</dbReference>
<dbReference type="RefSeq" id="WP_066327561.1">
    <property type="nucleotide sequence ID" value="NZ_BJVF01000001.1"/>
</dbReference>
<comment type="caution">
    <text evidence="10">The sequence shown here is derived from an EMBL/GenBank/DDBJ whole genome shotgun (WGS) entry which is preliminary data.</text>
</comment>
<evidence type="ECO:0000256" key="7">
    <source>
        <dbReference type="SAM" id="Phobius"/>
    </source>
</evidence>
<dbReference type="EMBL" id="BJVF01000001">
    <property type="protein sequence ID" value="GEL09932.1"/>
    <property type="molecule type" value="Genomic_DNA"/>
</dbReference>
<evidence type="ECO:0000313" key="12">
    <source>
        <dbReference type="Proteomes" id="UP000093226"/>
    </source>
</evidence>
<feature type="domain" description="Major facilitator superfamily (MFS) profile" evidence="8">
    <location>
        <begin position="6"/>
        <end position="402"/>
    </location>
</feature>
<dbReference type="GO" id="GO:0012505">
    <property type="term" value="C:endomembrane system"/>
    <property type="evidence" value="ECO:0007669"/>
    <property type="project" value="UniProtKB-SubCell"/>
</dbReference>
<feature type="transmembrane region" description="Helical" evidence="7">
    <location>
        <begin position="206"/>
        <end position="225"/>
    </location>
</feature>
<gene>
    <name evidence="10" type="ORF">FBGL_07320</name>
    <name evidence="9" type="ORF">FGL01_06710</name>
    <name evidence="11" type="ORF">SAMN05192550_1049</name>
</gene>
<feature type="transmembrane region" description="Helical" evidence="7">
    <location>
        <begin position="74"/>
        <end position="93"/>
    </location>
</feature>
<dbReference type="PANTHER" id="PTHR23514:SF3">
    <property type="entry name" value="BYPASS OF STOP CODON PROTEIN 6"/>
    <property type="match status" value="1"/>
</dbReference>
<name>A0A1B9DSN0_9FLAO</name>
<evidence type="ECO:0000313" key="11">
    <source>
        <dbReference type="EMBL" id="SDI88063.1"/>
    </source>
</evidence>
<keyword evidence="4 7" id="KW-0812">Transmembrane</keyword>
<accession>A0A1B9DSN0</accession>
<reference evidence="9 14" key="4">
    <citation type="submission" date="2019-07" db="EMBL/GenBank/DDBJ databases">
        <title>Whole genome shotgun sequence of Flavobacterium glycines NBRC 105008.</title>
        <authorList>
            <person name="Hosoyama A."/>
            <person name="Uohara A."/>
            <person name="Ohji S."/>
            <person name="Ichikawa N."/>
        </authorList>
    </citation>
    <scope>NUCLEOTIDE SEQUENCE [LARGE SCALE GENOMIC DNA]</scope>
    <source>
        <strain evidence="9 14">NBRC 105008</strain>
    </source>
</reference>
<dbReference type="Gene3D" id="1.20.1250.20">
    <property type="entry name" value="MFS general substrate transporter like domains"/>
    <property type="match status" value="1"/>
</dbReference>
<feature type="transmembrane region" description="Helical" evidence="7">
    <location>
        <begin position="273"/>
        <end position="294"/>
    </location>
</feature>
<dbReference type="OrthoDB" id="6395826at2"/>
<evidence type="ECO:0000256" key="4">
    <source>
        <dbReference type="ARBA" id="ARBA00022692"/>
    </source>
</evidence>
<reference evidence="12" key="1">
    <citation type="submission" date="2016-03" db="EMBL/GenBank/DDBJ databases">
        <title>Draft genome sequence of Paenibacillus glacialis DSM 22343.</title>
        <authorList>
            <person name="Shin S.-K."/>
            <person name="Yi H."/>
        </authorList>
    </citation>
    <scope>NUCLEOTIDE SEQUENCE [LARGE SCALE GENOMIC DNA]</scope>
    <source>
        <strain evidence="12">NBRC 105008</strain>
    </source>
</reference>
<keyword evidence="13" id="KW-1185">Reference proteome</keyword>